<evidence type="ECO:0000256" key="10">
    <source>
        <dbReference type="SAM" id="MobiDB-lite"/>
    </source>
</evidence>
<dbReference type="InterPro" id="IPR036770">
    <property type="entry name" value="Ankyrin_rpt-contain_sf"/>
</dbReference>
<dbReference type="PANTHER" id="PTHR46097">
    <property type="entry name" value="G PROTEIN-COUPLED RECEPTOR KINASE INTERACTING ARFGAP"/>
    <property type="match status" value="1"/>
</dbReference>
<evidence type="ECO:0000256" key="8">
    <source>
        <dbReference type="PROSITE-ProRule" id="PRU00288"/>
    </source>
</evidence>
<dbReference type="InterPro" id="IPR002110">
    <property type="entry name" value="Ankyrin_rpt"/>
</dbReference>
<keyword evidence="5" id="KW-0862">Zinc</keyword>
<dbReference type="InterPro" id="IPR022018">
    <property type="entry name" value="GIT1_C"/>
</dbReference>
<dbReference type="Gene3D" id="1.10.220.150">
    <property type="entry name" value="Arf GTPase activating protein"/>
    <property type="match status" value="1"/>
</dbReference>
<dbReference type="PANTHER" id="PTHR46097:SF3">
    <property type="entry name" value="ARF GTPASE-ACTIVATING PROTEIN GIT"/>
    <property type="match status" value="1"/>
</dbReference>
<accession>A0AAN7P5Q5</accession>
<evidence type="ECO:0000256" key="3">
    <source>
        <dbReference type="ARBA" id="ARBA00022737"/>
    </source>
</evidence>
<dbReference type="SUPFAM" id="SSF57863">
    <property type="entry name" value="ArfGap/RecO-like zinc finger"/>
    <property type="match status" value="1"/>
</dbReference>
<feature type="repeat" description="ANK" evidence="7">
    <location>
        <begin position="165"/>
        <end position="197"/>
    </location>
</feature>
<feature type="region of interest" description="Disordered" evidence="10">
    <location>
        <begin position="351"/>
        <end position="374"/>
    </location>
</feature>
<dbReference type="InterPro" id="IPR001164">
    <property type="entry name" value="ArfGAP_dom"/>
</dbReference>
<dbReference type="GO" id="GO:0008277">
    <property type="term" value="P:regulation of G protein-coupled receptor signaling pathway"/>
    <property type="evidence" value="ECO:0007669"/>
    <property type="project" value="TreeGrafter"/>
</dbReference>
<dbReference type="PROSITE" id="PS50115">
    <property type="entry name" value="ARFGAP"/>
    <property type="match status" value="1"/>
</dbReference>
<gene>
    <name evidence="12" type="ORF">RN001_012193</name>
</gene>
<dbReference type="GO" id="GO:0031267">
    <property type="term" value="F:small GTPase binding"/>
    <property type="evidence" value="ECO:0007669"/>
    <property type="project" value="TreeGrafter"/>
</dbReference>
<dbReference type="Pfam" id="PF12796">
    <property type="entry name" value="Ank_2"/>
    <property type="match status" value="1"/>
</dbReference>
<dbReference type="Gene3D" id="1.25.40.20">
    <property type="entry name" value="Ankyrin repeat-containing domain"/>
    <property type="match status" value="1"/>
</dbReference>
<dbReference type="GO" id="GO:0008270">
    <property type="term" value="F:zinc ion binding"/>
    <property type="evidence" value="ECO:0007669"/>
    <property type="project" value="UniProtKB-KW"/>
</dbReference>
<dbReference type="InterPro" id="IPR047161">
    <property type="entry name" value="GIT-like"/>
</dbReference>
<keyword evidence="4 8" id="KW-0863">Zinc-finger</keyword>
<dbReference type="InterPro" id="IPR037278">
    <property type="entry name" value="ARFGAP/RecO"/>
</dbReference>
<dbReference type="GO" id="GO:0005096">
    <property type="term" value="F:GTPase activator activity"/>
    <property type="evidence" value="ECO:0007669"/>
    <property type="project" value="UniProtKB-KW"/>
</dbReference>
<dbReference type="CDD" id="cd08833">
    <property type="entry name" value="ArfGap_GIT"/>
    <property type="match status" value="1"/>
</dbReference>
<name>A0AAN7P5Q5_9COLE</name>
<dbReference type="GO" id="GO:0007420">
    <property type="term" value="P:brain development"/>
    <property type="evidence" value="ECO:0007669"/>
    <property type="project" value="InterPro"/>
</dbReference>
<evidence type="ECO:0000256" key="2">
    <source>
        <dbReference type="ARBA" id="ARBA00022723"/>
    </source>
</evidence>
<dbReference type="InterPro" id="IPR013724">
    <property type="entry name" value="GIT_SHD"/>
</dbReference>
<keyword evidence="13" id="KW-1185">Reference proteome</keyword>
<keyword evidence="6 7" id="KW-0040">ANK repeat</keyword>
<dbReference type="InterPro" id="IPR038508">
    <property type="entry name" value="ArfGAP_dom_sf"/>
</dbReference>
<keyword evidence="9" id="KW-0175">Coiled coil</keyword>
<dbReference type="GO" id="GO:0036465">
    <property type="term" value="P:synaptic vesicle recycling"/>
    <property type="evidence" value="ECO:0007669"/>
    <property type="project" value="TreeGrafter"/>
</dbReference>
<dbReference type="SMART" id="SM00248">
    <property type="entry name" value="ANK"/>
    <property type="match status" value="2"/>
</dbReference>
<evidence type="ECO:0000313" key="13">
    <source>
        <dbReference type="Proteomes" id="UP001353858"/>
    </source>
</evidence>
<dbReference type="SMART" id="SM00105">
    <property type="entry name" value="ArfGap"/>
    <property type="match status" value="1"/>
</dbReference>
<organism evidence="12 13">
    <name type="scientific">Aquatica leii</name>
    <dbReference type="NCBI Taxonomy" id="1421715"/>
    <lineage>
        <taxon>Eukaryota</taxon>
        <taxon>Metazoa</taxon>
        <taxon>Ecdysozoa</taxon>
        <taxon>Arthropoda</taxon>
        <taxon>Hexapoda</taxon>
        <taxon>Insecta</taxon>
        <taxon>Pterygota</taxon>
        <taxon>Neoptera</taxon>
        <taxon>Endopterygota</taxon>
        <taxon>Coleoptera</taxon>
        <taxon>Polyphaga</taxon>
        <taxon>Elateriformia</taxon>
        <taxon>Elateroidea</taxon>
        <taxon>Lampyridae</taxon>
        <taxon>Luciolinae</taxon>
        <taxon>Aquatica</taxon>
    </lineage>
</organism>
<evidence type="ECO:0000256" key="1">
    <source>
        <dbReference type="ARBA" id="ARBA00022468"/>
    </source>
</evidence>
<feature type="domain" description="Arf-GAP" evidence="11">
    <location>
        <begin position="1"/>
        <end position="123"/>
    </location>
</feature>
<dbReference type="SMART" id="SM00555">
    <property type="entry name" value="GIT"/>
    <property type="match status" value="2"/>
</dbReference>
<dbReference type="EMBL" id="JARPUR010000005">
    <property type="protein sequence ID" value="KAK4875771.1"/>
    <property type="molecule type" value="Genomic_DNA"/>
</dbReference>
<evidence type="ECO:0000256" key="4">
    <source>
        <dbReference type="ARBA" id="ARBA00022771"/>
    </source>
</evidence>
<evidence type="ECO:0000313" key="12">
    <source>
        <dbReference type="EMBL" id="KAK4875771.1"/>
    </source>
</evidence>
<protein>
    <recommendedName>
        <fullName evidence="11">Arf-GAP domain-containing protein</fullName>
    </recommendedName>
</protein>
<dbReference type="AlphaFoldDB" id="A0AAN7P5Q5"/>
<dbReference type="GO" id="GO:0098793">
    <property type="term" value="C:presynapse"/>
    <property type="evidence" value="ECO:0007669"/>
    <property type="project" value="GOC"/>
</dbReference>
<keyword evidence="2" id="KW-0479">Metal-binding</keyword>
<dbReference type="PRINTS" id="PR00405">
    <property type="entry name" value="REVINTRACTNG"/>
</dbReference>
<feature type="coiled-coil region" evidence="9">
    <location>
        <begin position="434"/>
        <end position="468"/>
    </location>
</feature>
<dbReference type="Proteomes" id="UP001353858">
    <property type="component" value="Unassembled WGS sequence"/>
</dbReference>
<dbReference type="PROSITE" id="PS50297">
    <property type="entry name" value="ANK_REP_REGION"/>
    <property type="match status" value="1"/>
</dbReference>
<feature type="compositionally biased region" description="Polar residues" evidence="10">
    <location>
        <begin position="353"/>
        <end position="371"/>
    </location>
</feature>
<dbReference type="PROSITE" id="PS50088">
    <property type="entry name" value="ANK_REPEAT"/>
    <property type="match status" value="1"/>
</dbReference>
<dbReference type="Pfam" id="PF12205">
    <property type="entry name" value="GIT1_C"/>
    <property type="match status" value="1"/>
</dbReference>
<keyword evidence="3" id="KW-0677">Repeat</keyword>
<dbReference type="Pfam" id="PF01412">
    <property type="entry name" value="ArfGap"/>
    <property type="match status" value="1"/>
</dbReference>
<evidence type="ECO:0000256" key="7">
    <source>
        <dbReference type="PROSITE-ProRule" id="PRU00023"/>
    </source>
</evidence>
<sequence>MTRTKSRQNTDICADCGALDPSWASVNKGIYLCIECCSIHRSLGRHISQVKSIQKSSWSPSQLTMVQTLNNCGINNVWEYMLENSSKFSKRKPNSKDPLHIKAEFIRAKHQHYAFVARSNVEDGMLCVENELGKELHANVRSSNLETSLRLLIQGADPNYFHDEKGSTPLHVAAKANQLIQSELLITYGADPMCPDRQGKTPIDYAKQQVNQDLANRLIECQYEVTDKFSNYLCRRKPDHEKGIHFLIPQPSMKCDQNALAKLRKLSNSLFEELVMDVYDEVERRETEAIWLSSADTLELNANAVPFLPVDPSLSTTRNQGRQKLGRFTTPELKSLVYDILTDAQRRQLNGEKVSSNIRSPHSSARQFSQVSDDEPLYDSVASDDDYGQISIDQQKLSEKEKLLSVLKSDAEKVIENSELHSLAKKLQDSDSTIMDLKAEVSSLKTLVDQLSLENQELRARLSNVDQTGFDVKKLNGDNVSQSLEGFFFGNSKNTSHSVIVNGQTADGSIEIDLKQSRKGQRPSSMYETREGLKTPNWQTLKNQIKQSENPRGITQSLYAGPKNQTVMHYTEQVTKGIQQLWQYIQGPQRQDCVSCADRIKTAVKQLTSVANGGEVTRRLLDGASRLHNECASLQLSSKNGDTQNIEHYLQQVRLCAYEIAKDTKMLVTQYSGH</sequence>
<reference evidence="13" key="1">
    <citation type="submission" date="2023-01" db="EMBL/GenBank/DDBJ databases">
        <title>Key to firefly adult light organ development and bioluminescence: homeobox transcription factors regulate luciferase expression and transportation to peroxisome.</title>
        <authorList>
            <person name="Fu X."/>
        </authorList>
    </citation>
    <scope>NUCLEOTIDE SEQUENCE [LARGE SCALE GENOMIC DNA]</scope>
</reference>
<evidence type="ECO:0000256" key="9">
    <source>
        <dbReference type="SAM" id="Coils"/>
    </source>
</evidence>
<keyword evidence="1" id="KW-0343">GTPase activation</keyword>
<dbReference type="GO" id="GO:0032012">
    <property type="term" value="P:regulation of ARF protein signal transduction"/>
    <property type="evidence" value="ECO:0007669"/>
    <property type="project" value="InterPro"/>
</dbReference>
<proteinExistence type="predicted"/>
<evidence type="ECO:0000256" key="6">
    <source>
        <dbReference type="ARBA" id="ARBA00023043"/>
    </source>
</evidence>
<dbReference type="Gene3D" id="1.20.120.330">
    <property type="entry name" value="Nucleotidyltransferases domain 2"/>
    <property type="match status" value="1"/>
</dbReference>
<dbReference type="SUPFAM" id="SSF48403">
    <property type="entry name" value="Ankyrin repeat"/>
    <property type="match status" value="1"/>
</dbReference>
<comment type="caution">
    <text evidence="12">The sequence shown here is derived from an EMBL/GenBank/DDBJ whole genome shotgun (WGS) entry which is preliminary data.</text>
</comment>
<evidence type="ECO:0000256" key="5">
    <source>
        <dbReference type="ARBA" id="ARBA00022833"/>
    </source>
</evidence>
<dbReference type="Pfam" id="PF08518">
    <property type="entry name" value="GIT_SHD"/>
    <property type="match status" value="2"/>
</dbReference>
<evidence type="ECO:0000259" key="11">
    <source>
        <dbReference type="PROSITE" id="PS50115"/>
    </source>
</evidence>